<gene>
    <name evidence="6" type="ORF">BGL_2c13480</name>
</gene>
<organism evidence="6 7">
    <name type="scientific">Burkholderia plantarii</name>
    <dbReference type="NCBI Taxonomy" id="41899"/>
    <lineage>
        <taxon>Bacteria</taxon>
        <taxon>Pseudomonadati</taxon>
        <taxon>Pseudomonadota</taxon>
        <taxon>Betaproteobacteria</taxon>
        <taxon>Burkholderiales</taxon>
        <taxon>Burkholderiaceae</taxon>
        <taxon>Burkholderia</taxon>
    </lineage>
</organism>
<dbReference type="PANTHER" id="PTHR24567:SF68">
    <property type="entry name" value="DNA-BINDING TRANSCRIPTIONAL DUAL REGULATOR CRP"/>
    <property type="match status" value="1"/>
</dbReference>
<dbReference type="CDD" id="cd00038">
    <property type="entry name" value="CAP_ED"/>
    <property type="match status" value="1"/>
</dbReference>
<dbReference type="InterPro" id="IPR018490">
    <property type="entry name" value="cNMP-bd_dom_sf"/>
</dbReference>
<reference evidence="7" key="1">
    <citation type="submission" date="2011-03" db="EMBL/GenBank/DDBJ databases">
        <authorList>
            <person name="Voget S."/>
            <person name="Streit W.R."/>
            <person name="Jaeger K.E."/>
            <person name="Daniel R."/>
        </authorList>
    </citation>
    <scope>NUCLEOTIDE SEQUENCE [LARGE SCALE GENOMIC DNA]</scope>
    <source>
        <strain evidence="7">PG1</strain>
    </source>
</reference>
<keyword evidence="7" id="KW-1185">Reference proteome</keyword>
<dbReference type="InterPro" id="IPR000595">
    <property type="entry name" value="cNMP-bd_dom"/>
</dbReference>
<dbReference type="PANTHER" id="PTHR24567">
    <property type="entry name" value="CRP FAMILY TRANSCRIPTIONAL REGULATORY PROTEIN"/>
    <property type="match status" value="1"/>
</dbReference>
<dbReference type="Pfam" id="PF13545">
    <property type="entry name" value="HTH_Crp_2"/>
    <property type="match status" value="1"/>
</dbReference>
<dbReference type="SUPFAM" id="SSF46785">
    <property type="entry name" value="Winged helix' DNA-binding domain"/>
    <property type="match status" value="1"/>
</dbReference>
<dbReference type="AlphaFoldDB" id="A0A0B6S819"/>
<dbReference type="SUPFAM" id="SSF51206">
    <property type="entry name" value="cAMP-binding domain-like"/>
    <property type="match status" value="1"/>
</dbReference>
<keyword evidence="2" id="KW-0238">DNA-binding</keyword>
<dbReference type="PROSITE" id="PS51063">
    <property type="entry name" value="HTH_CRP_2"/>
    <property type="match status" value="1"/>
</dbReference>
<reference evidence="6 7" key="2">
    <citation type="journal article" date="2016" name="Appl. Microbiol. Biotechnol.">
        <title>Mutations improving production and secretion of extracellular lipase by Burkholderia glumae PG1.</title>
        <authorList>
            <person name="Knapp A."/>
            <person name="Voget S."/>
            <person name="Gao R."/>
            <person name="Zaburannyi N."/>
            <person name="Krysciak D."/>
            <person name="Breuer M."/>
            <person name="Hauer B."/>
            <person name="Streit W.R."/>
            <person name="Muller R."/>
            <person name="Daniel R."/>
            <person name="Jaeger K.E."/>
        </authorList>
    </citation>
    <scope>NUCLEOTIDE SEQUENCE [LARGE SCALE GENOMIC DNA]</scope>
    <source>
        <strain evidence="6 7">PG1</strain>
    </source>
</reference>
<dbReference type="GO" id="GO:0005829">
    <property type="term" value="C:cytosol"/>
    <property type="evidence" value="ECO:0007669"/>
    <property type="project" value="TreeGrafter"/>
</dbReference>
<keyword evidence="1" id="KW-0805">Transcription regulation</keyword>
<protein>
    <submittedName>
        <fullName evidence="6">Cyclic AMP receptor-like protein</fullName>
    </submittedName>
</protein>
<dbReference type="EMBL" id="CP002581">
    <property type="protein sequence ID" value="AJK49415.1"/>
    <property type="molecule type" value="Genomic_DNA"/>
</dbReference>
<dbReference type="Gene3D" id="2.60.120.10">
    <property type="entry name" value="Jelly Rolls"/>
    <property type="match status" value="1"/>
</dbReference>
<dbReference type="Proteomes" id="UP000031838">
    <property type="component" value="Chromosome 2"/>
</dbReference>
<dbReference type="InterPro" id="IPR014710">
    <property type="entry name" value="RmlC-like_jellyroll"/>
</dbReference>
<dbReference type="KEGG" id="bgp:BGL_2c13480"/>
<feature type="domain" description="HTH crp-type" evidence="5">
    <location>
        <begin position="167"/>
        <end position="237"/>
    </location>
</feature>
<dbReference type="KEGG" id="bpla:bpln_2g14210"/>
<dbReference type="HOGENOM" id="CLU_075053_1_1_4"/>
<feature type="domain" description="Cyclic nucleotide-binding" evidence="4">
    <location>
        <begin position="33"/>
        <end position="136"/>
    </location>
</feature>
<evidence type="ECO:0000256" key="1">
    <source>
        <dbReference type="ARBA" id="ARBA00023015"/>
    </source>
</evidence>
<dbReference type="Gene3D" id="1.10.10.10">
    <property type="entry name" value="Winged helix-like DNA-binding domain superfamily/Winged helix DNA-binding domain"/>
    <property type="match status" value="1"/>
</dbReference>
<dbReference type="GO" id="GO:0003677">
    <property type="term" value="F:DNA binding"/>
    <property type="evidence" value="ECO:0007669"/>
    <property type="project" value="UniProtKB-KW"/>
</dbReference>
<evidence type="ECO:0000259" key="4">
    <source>
        <dbReference type="PROSITE" id="PS50042"/>
    </source>
</evidence>
<dbReference type="PROSITE" id="PS50042">
    <property type="entry name" value="CNMP_BINDING_3"/>
    <property type="match status" value="1"/>
</dbReference>
<dbReference type="InterPro" id="IPR036388">
    <property type="entry name" value="WH-like_DNA-bd_sf"/>
</dbReference>
<dbReference type="Pfam" id="PF00027">
    <property type="entry name" value="cNMP_binding"/>
    <property type="match status" value="1"/>
</dbReference>
<evidence type="ECO:0000313" key="7">
    <source>
        <dbReference type="Proteomes" id="UP000031838"/>
    </source>
</evidence>
<dbReference type="InterPro" id="IPR050397">
    <property type="entry name" value="Env_Response_Regulators"/>
</dbReference>
<sequence>MTDAALANPPSGTAPPAVPALPALAVLFGRCGWFRALAPEHQARVLADARAEWREAGEAVARRHAPSGDWIGVHDGLVKLAIHNAQGRGCTLSGVPSGGWFGEGSVIKRELRKYDVIAIRRSLMLFVPSATFHALLDTSLPFTGFVIRQLNNRMGEFIASIQNARLLDVDARVAQALAQLMNPDLYPDTGATLPISQEELAMLVGVSRQRINPSLRQLERAGLLRIAYNEIAVTDLARLRTIGTDQI</sequence>
<dbReference type="InterPro" id="IPR012318">
    <property type="entry name" value="HTH_CRP"/>
</dbReference>
<keyword evidence="3" id="KW-0804">Transcription</keyword>
<evidence type="ECO:0000256" key="2">
    <source>
        <dbReference type="ARBA" id="ARBA00023125"/>
    </source>
</evidence>
<evidence type="ECO:0000313" key="6">
    <source>
        <dbReference type="EMBL" id="AJK49415.1"/>
    </source>
</evidence>
<evidence type="ECO:0000256" key="3">
    <source>
        <dbReference type="ARBA" id="ARBA00023163"/>
    </source>
</evidence>
<name>A0A0B6S819_BURPL</name>
<proteinExistence type="predicted"/>
<keyword evidence="6" id="KW-0675">Receptor</keyword>
<dbReference type="InterPro" id="IPR036390">
    <property type="entry name" value="WH_DNA-bd_sf"/>
</dbReference>
<evidence type="ECO:0000259" key="5">
    <source>
        <dbReference type="PROSITE" id="PS51063"/>
    </source>
</evidence>
<accession>A0A0B6S819</accession>
<dbReference type="GO" id="GO:0003700">
    <property type="term" value="F:DNA-binding transcription factor activity"/>
    <property type="evidence" value="ECO:0007669"/>
    <property type="project" value="TreeGrafter"/>
</dbReference>